<feature type="transmembrane region" description="Helical" evidence="1">
    <location>
        <begin position="7"/>
        <end position="29"/>
    </location>
</feature>
<evidence type="ECO:0000256" key="1">
    <source>
        <dbReference type="SAM" id="Phobius"/>
    </source>
</evidence>
<dbReference type="Gene3D" id="3.40.50.1820">
    <property type="entry name" value="alpha/beta hydrolase"/>
    <property type="match status" value="1"/>
</dbReference>
<dbReference type="InterPro" id="IPR029058">
    <property type="entry name" value="AB_hydrolase_fold"/>
</dbReference>
<dbReference type="EMBL" id="FOJI01000021">
    <property type="protein sequence ID" value="SEW43805.1"/>
    <property type="molecule type" value="Genomic_DNA"/>
</dbReference>
<keyword evidence="1" id="KW-0472">Membrane</keyword>
<dbReference type="InterPro" id="IPR029059">
    <property type="entry name" value="AB_hydrolase_5"/>
</dbReference>
<dbReference type="RefSeq" id="WP_092457489.1">
    <property type="nucleotide sequence ID" value="NZ_FOJI01000021.1"/>
</dbReference>
<proteinExistence type="predicted"/>
<sequence length="247" mass="26974">MKFYKKLYFKISVIAIILVFCLTGAFFIYTANYYHATAEAVEAMTDKRIVTITYKDDMIIFSPEVDSKKVGLIFYPGAKVEYISYAPLMTKLAQKGVTCVLIKMPFNLAVFNVNAANKAINELSSITTWYISGHSLGGAMASTYAANNADKLSGIILLGAYPSSDLSKTNLKFLTMYGSNDNVLNKNKLSETKSNAPSNSLYFEIEGGNHAGYGNYGDQKGDGTATISADEQQNIVTEKIVGFIGLN</sequence>
<keyword evidence="1" id="KW-1133">Transmembrane helix</keyword>
<dbReference type="SUPFAM" id="SSF53474">
    <property type="entry name" value="alpha/beta-Hydrolases"/>
    <property type="match status" value="1"/>
</dbReference>
<gene>
    <name evidence="3" type="ORF">SAMN05421659_12158</name>
</gene>
<accession>A0A1I0RR42</accession>
<name>A0A1I0RR42_9FIRM</name>
<dbReference type="GO" id="GO:0016787">
    <property type="term" value="F:hydrolase activity"/>
    <property type="evidence" value="ECO:0007669"/>
    <property type="project" value="UniProtKB-KW"/>
</dbReference>
<organism evidence="3 4">
    <name type="scientific">[Clostridium] fimetarium</name>
    <dbReference type="NCBI Taxonomy" id="99656"/>
    <lineage>
        <taxon>Bacteria</taxon>
        <taxon>Bacillati</taxon>
        <taxon>Bacillota</taxon>
        <taxon>Clostridia</taxon>
        <taxon>Lachnospirales</taxon>
        <taxon>Lachnospiraceae</taxon>
    </lineage>
</organism>
<keyword evidence="1" id="KW-0812">Transmembrane</keyword>
<keyword evidence="3" id="KW-0378">Hydrolase</keyword>
<keyword evidence="4" id="KW-1185">Reference proteome</keyword>
<protein>
    <submittedName>
        <fullName evidence="3">Alpha/beta hydrolase family protein</fullName>
    </submittedName>
</protein>
<evidence type="ECO:0000313" key="3">
    <source>
        <dbReference type="EMBL" id="SEW43805.1"/>
    </source>
</evidence>
<dbReference type="OrthoDB" id="9780932at2"/>
<reference evidence="3 4" key="1">
    <citation type="submission" date="2016-10" db="EMBL/GenBank/DDBJ databases">
        <authorList>
            <person name="de Groot N.N."/>
        </authorList>
    </citation>
    <scope>NUCLEOTIDE SEQUENCE [LARGE SCALE GENOMIC DNA]</scope>
    <source>
        <strain evidence="3 4">DSM 9179</strain>
    </source>
</reference>
<dbReference type="STRING" id="99656.SAMN05421659_12158"/>
<dbReference type="AlphaFoldDB" id="A0A1I0RR42"/>
<evidence type="ECO:0000259" key="2">
    <source>
        <dbReference type="Pfam" id="PF12695"/>
    </source>
</evidence>
<evidence type="ECO:0000313" key="4">
    <source>
        <dbReference type="Proteomes" id="UP000199701"/>
    </source>
</evidence>
<feature type="domain" description="Alpha/beta hydrolase fold-5" evidence="2">
    <location>
        <begin position="71"/>
        <end position="234"/>
    </location>
</feature>
<dbReference type="Pfam" id="PF12695">
    <property type="entry name" value="Abhydrolase_5"/>
    <property type="match status" value="1"/>
</dbReference>
<dbReference type="Proteomes" id="UP000199701">
    <property type="component" value="Unassembled WGS sequence"/>
</dbReference>